<dbReference type="VEuPathDB" id="VectorBase:ISCP_011983"/>
<dbReference type="InterPro" id="IPR036875">
    <property type="entry name" value="Znf_CCHC_sf"/>
</dbReference>
<sequence>AAEVAQHQNRTWERNQKSATVEAMEKTKLRESTSSSKCTRCNLKHATRSCPAYGKVCLRCGRKNHFAVRCPLKATSQDQRNCCVHQQQERSKEQDTNSTHQGRKQSAAALRALRNEEQQN</sequence>
<dbReference type="EMBL" id="DS785379">
    <property type="protein sequence ID" value="EEC09872.1"/>
    <property type="molecule type" value="Genomic_DNA"/>
</dbReference>
<keyword evidence="6" id="KW-1185">Reference proteome</keyword>
<reference evidence="4 6" key="1">
    <citation type="submission" date="2008-03" db="EMBL/GenBank/DDBJ databases">
        <title>Annotation of Ixodes scapularis.</title>
        <authorList>
            <consortium name="Ixodes scapularis Genome Project Consortium"/>
            <person name="Caler E."/>
            <person name="Hannick L.I."/>
            <person name="Bidwell S."/>
            <person name="Joardar V."/>
            <person name="Thiagarajan M."/>
            <person name="Amedeo P."/>
            <person name="Galinsky K.J."/>
            <person name="Schobel S."/>
            <person name="Inman J."/>
            <person name="Hostetler J."/>
            <person name="Miller J."/>
            <person name="Hammond M."/>
            <person name="Megy K."/>
            <person name="Lawson D."/>
            <person name="Kodira C."/>
            <person name="Sutton G."/>
            <person name="Meyer J."/>
            <person name="Hill C.A."/>
            <person name="Birren B."/>
            <person name="Nene V."/>
            <person name="Collins F."/>
            <person name="Alarcon-Chaidez F."/>
            <person name="Wikel S."/>
            <person name="Strausberg R."/>
        </authorList>
    </citation>
    <scope>NUCLEOTIDE SEQUENCE [LARGE SCALE GENOMIC DNA]</scope>
    <source>
        <strain evidence="6">Wikel</strain>
        <strain evidence="4">Wikel colony</strain>
    </source>
</reference>
<dbReference type="EMBL" id="ABJB010325712">
    <property type="status" value="NOT_ANNOTATED_CDS"/>
    <property type="molecule type" value="Genomic_DNA"/>
</dbReference>
<dbReference type="VEuPathDB" id="VectorBase:ISCW007124"/>
<protein>
    <recommendedName>
        <fullName evidence="3">CCHC-type domain-containing protein</fullName>
    </recommendedName>
</protein>
<feature type="region of interest" description="Disordered" evidence="2">
    <location>
        <begin position="1"/>
        <end position="34"/>
    </location>
</feature>
<proteinExistence type="predicted"/>
<feature type="non-terminal residue" evidence="4">
    <location>
        <position position="120"/>
    </location>
</feature>
<reference evidence="5" key="2">
    <citation type="submission" date="2020-05" db="UniProtKB">
        <authorList>
            <consortium name="EnsemblMetazoa"/>
        </authorList>
    </citation>
    <scope>IDENTIFICATION</scope>
    <source>
        <strain evidence="5">wikel</strain>
    </source>
</reference>
<dbReference type="GO" id="GO:0003676">
    <property type="term" value="F:nucleic acid binding"/>
    <property type="evidence" value="ECO:0007669"/>
    <property type="project" value="InterPro"/>
</dbReference>
<dbReference type="GO" id="GO:0008270">
    <property type="term" value="F:zinc ion binding"/>
    <property type="evidence" value="ECO:0007669"/>
    <property type="project" value="UniProtKB-KW"/>
</dbReference>
<accession>B7PTF0</accession>
<gene>
    <name evidence="4" type="ORF">IscW_ISCW007124</name>
</gene>
<evidence type="ECO:0000313" key="4">
    <source>
        <dbReference type="EMBL" id="EEC09872.1"/>
    </source>
</evidence>
<evidence type="ECO:0000313" key="6">
    <source>
        <dbReference type="Proteomes" id="UP000001555"/>
    </source>
</evidence>
<evidence type="ECO:0000259" key="3">
    <source>
        <dbReference type="PROSITE" id="PS50158"/>
    </source>
</evidence>
<dbReference type="Proteomes" id="UP000001555">
    <property type="component" value="Unassembled WGS sequence"/>
</dbReference>
<feature type="compositionally biased region" description="Polar residues" evidence="2">
    <location>
        <begin position="75"/>
        <end position="86"/>
    </location>
</feature>
<dbReference type="InParanoid" id="B7PTF0"/>
<dbReference type="HOGENOM" id="CLU_2055542_0_0_1"/>
<feature type="region of interest" description="Disordered" evidence="2">
    <location>
        <begin position="75"/>
        <end position="120"/>
    </location>
</feature>
<organism>
    <name type="scientific">Ixodes scapularis</name>
    <name type="common">Black-legged tick</name>
    <name type="synonym">Deer tick</name>
    <dbReference type="NCBI Taxonomy" id="6945"/>
    <lineage>
        <taxon>Eukaryota</taxon>
        <taxon>Metazoa</taxon>
        <taxon>Ecdysozoa</taxon>
        <taxon>Arthropoda</taxon>
        <taxon>Chelicerata</taxon>
        <taxon>Arachnida</taxon>
        <taxon>Acari</taxon>
        <taxon>Parasitiformes</taxon>
        <taxon>Ixodida</taxon>
        <taxon>Ixodoidea</taxon>
        <taxon>Ixodidae</taxon>
        <taxon>Ixodinae</taxon>
        <taxon>Ixodes</taxon>
    </lineage>
</organism>
<dbReference type="SUPFAM" id="SSF57756">
    <property type="entry name" value="Retrovirus zinc finger-like domains"/>
    <property type="match status" value="1"/>
</dbReference>
<name>B7PTF0_IXOSC</name>
<evidence type="ECO:0000256" key="2">
    <source>
        <dbReference type="SAM" id="MobiDB-lite"/>
    </source>
</evidence>
<dbReference type="PROSITE" id="PS50158">
    <property type="entry name" value="ZF_CCHC"/>
    <property type="match status" value="1"/>
</dbReference>
<dbReference type="InterPro" id="IPR001878">
    <property type="entry name" value="Znf_CCHC"/>
</dbReference>
<dbReference type="Gene3D" id="4.10.60.10">
    <property type="entry name" value="Zinc finger, CCHC-type"/>
    <property type="match status" value="1"/>
</dbReference>
<dbReference type="VEuPathDB" id="VectorBase:ISCI007124"/>
<dbReference type="PaxDb" id="6945-B7PTF0"/>
<feature type="domain" description="CCHC-type" evidence="3">
    <location>
        <begin position="57"/>
        <end position="71"/>
    </location>
</feature>
<dbReference type="AlphaFoldDB" id="B7PTF0"/>
<keyword evidence="1" id="KW-0863">Zinc-finger</keyword>
<evidence type="ECO:0000313" key="5">
    <source>
        <dbReference type="EnsemblMetazoa" id="ISCW007124-PA"/>
    </source>
</evidence>
<feature type="non-terminal residue" evidence="4">
    <location>
        <position position="1"/>
    </location>
</feature>
<dbReference type="EnsemblMetazoa" id="ISCW007124-RA">
    <property type="protein sequence ID" value="ISCW007124-PA"/>
    <property type="gene ID" value="ISCW007124"/>
</dbReference>
<dbReference type="OrthoDB" id="6514743at2759"/>
<evidence type="ECO:0000256" key="1">
    <source>
        <dbReference type="PROSITE-ProRule" id="PRU00047"/>
    </source>
</evidence>
<keyword evidence="1" id="KW-0479">Metal-binding</keyword>
<keyword evidence="1" id="KW-0862">Zinc</keyword>